<dbReference type="InterPro" id="IPR006318">
    <property type="entry name" value="PTS_EI-like"/>
</dbReference>
<keyword evidence="8 17" id="KW-0813">Transport</keyword>
<dbReference type="InterPro" id="IPR008279">
    <property type="entry name" value="PEP-util_enz_mobile_dom"/>
</dbReference>
<dbReference type="Gene3D" id="3.50.30.10">
    <property type="entry name" value="Phosphohistidine domain"/>
    <property type="match status" value="1"/>
</dbReference>
<keyword evidence="9 17" id="KW-0963">Cytoplasm</keyword>
<dbReference type="PANTHER" id="PTHR46244">
    <property type="entry name" value="PHOSPHOENOLPYRUVATE-PROTEIN PHOSPHOTRANSFERASE"/>
    <property type="match status" value="1"/>
</dbReference>
<dbReference type="PANTHER" id="PTHR46244:SF3">
    <property type="entry name" value="PHOSPHOENOLPYRUVATE-PROTEIN PHOSPHOTRANSFERASE"/>
    <property type="match status" value="1"/>
</dbReference>
<dbReference type="SUPFAM" id="SSF47831">
    <property type="entry name" value="Enzyme I of the PEP:sugar phosphotransferase system HPr-binding (sub)domain"/>
    <property type="match status" value="1"/>
</dbReference>
<evidence type="ECO:0000256" key="1">
    <source>
        <dbReference type="ARBA" id="ARBA00000683"/>
    </source>
</evidence>
<evidence type="ECO:0000256" key="15">
    <source>
        <dbReference type="ARBA" id="ARBA00022842"/>
    </source>
</evidence>
<dbReference type="InterPro" id="IPR015813">
    <property type="entry name" value="Pyrv/PenolPyrv_kinase-like_dom"/>
</dbReference>
<feature type="domain" description="PEP-utilising enzyme C-terminal" evidence="20">
    <location>
        <begin position="260"/>
        <end position="550"/>
    </location>
</feature>
<dbReference type="Pfam" id="PF00391">
    <property type="entry name" value="PEP-utilizers"/>
    <property type="match status" value="1"/>
</dbReference>
<evidence type="ECO:0000313" key="22">
    <source>
        <dbReference type="EMBL" id="MFC0214562.1"/>
    </source>
</evidence>
<dbReference type="InterPro" id="IPR050499">
    <property type="entry name" value="PEP-utilizing_PTS_enzyme"/>
</dbReference>
<evidence type="ECO:0000256" key="13">
    <source>
        <dbReference type="ARBA" id="ARBA00022723"/>
    </source>
</evidence>
<comment type="function">
    <text evidence="3 17">General (non sugar-specific) component of the phosphoenolpyruvate-dependent sugar phosphotransferase system (sugar PTS). This major carbohydrate active-transport system catalyzes the phosphorylation of incoming sugar substrates concomitantly with their translocation across the cell membrane. Enzyme I transfers the phosphoryl group from phosphoenolpyruvate (PEP) to the phosphoryl carrier protein (HPr).</text>
</comment>
<dbReference type="Gene3D" id="1.10.274.10">
    <property type="entry name" value="PtsI, HPr-binding domain"/>
    <property type="match status" value="1"/>
</dbReference>
<dbReference type="GO" id="GO:0008965">
    <property type="term" value="F:phosphoenolpyruvate-protein phosphotransferase activity"/>
    <property type="evidence" value="ECO:0007669"/>
    <property type="project" value="UniProtKB-EC"/>
</dbReference>
<evidence type="ECO:0000313" key="23">
    <source>
        <dbReference type="Proteomes" id="UP001589776"/>
    </source>
</evidence>
<keyword evidence="14 17" id="KW-0418">Kinase</keyword>
<dbReference type="InterPro" id="IPR036637">
    <property type="entry name" value="Phosphohistidine_dom_sf"/>
</dbReference>
<dbReference type="Gene3D" id="3.20.20.60">
    <property type="entry name" value="Phosphoenolpyruvate-binding domains"/>
    <property type="match status" value="1"/>
</dbReference>
<reference evidence="22 23" key="1">
    <citation type="submission" date="2024-09" db="EMBL/GenBank/DDBJ databases">
        <authorList>
            <person name="Sun Q."/>
            <person name="Mori K."/>
        </authorList>
    </citation>
    <scope>NUCLEOTIDE SEQUENCE [LARGE SCALE GENOMIC DNA]</scope>
    <source>
        <strain evidence="22 23">CCM 7759</strain>
    </source>
</reference>
<evidence type="ECO:0000256" key="9">
    <source>
        <dbReference type="ARBA" id="ARBA00022490"/>
    </source>
</evidence>
<evidence type="ECO:0000256" key="2">
    <source>
        <dbReference type="ARBA" id="ARBA00001946"/>
    </source>
</evidence>
<keyword evidence="13 17" id="KW-0479">Metal-binding</keyword>
<feature type="domain" description="PEP-utilising enzyme mobile" evidence="19">
    <location>
        <begin position="162"/>
        <end position="234"/>
    </location>
</feature>
<dbReference type="PRINTS" id="PR01736">
    <property type="entry name" value="PHPHTRNFRASE"/>
</dbReference>
<keyword evidence="23" id="KW-1185">Reference proteome</keyword>
<evidence type="ECO:0000259" key="20">
    <source>
        <dbReference type="Pfam" id="PF02896"/>
    </source>
</evidence>
<evidence type="ECO:0000256" key="8">
    <source>
        <dbReference type="ARBA" id="ARBA00022448"/>
    </source>
</evidence>
<proteinExistence type="inferred from homology"/>
<dbReference type="RefSeq" id="WP_377471952.1">
    <property type="nucleotide sequence ID" value="NZ_JBHLWN010000076.1"/>
</dbReference>
<comment type="catalytic activity">
    <reaction evidence="1 17">
        <text>L-histidyl-[protein] + phosphoenolpyruvate = N(pros)-phospho-L-histidyl-[protein] + pyruvate</text>
        <dbReference type="Rhea" id="RHEA:23880"/>
        <dbReference type="Rhea" id="RHEA-COMP:9745"/>
        <dbReference type="Rhea" id="RHEA-COMP:9746"/>
        <dbReference type="ChEBI" id="CHEBI:15361"/>
        <dbReference type="ChEBI" id="CHEBI:29979"/>
        <dbReference type="ChEBI" id="CHEBI:58702"/>
        <dbReference type="ChEBI" id="CHEBI:64837"/>
        <dbReference type="EC" id="2.7.3.9"/>
    </reaction>
</comment>
<dbReference type="InterPro" id="IPR023151">
    <property type="entry name" value="PEP_util_CS"/>
</dbReference>
<dbReference type="PIRSF" id="PIRSF000732">
    <property type="entry name" value="PTS_enzyme_I"/>
    <property type="match status" value="1"/>
</dbReference>
<dbReference type="SUPFAM" id="SSF52009">
    <property type="entry name" value="Phosphohistidine domain"/>
    <property type="match status" value="1"/>
</dbReference>
<dbReference type="Proteomes" id="UP001589776">
    <property type="component" value="Unassembled WGS sequence"/>
</dbReference>
<evidence type="ECO:0000259" key="19">
    <source>
        <dbReference type="Pfam" id="PF00391"/>
    </source>
</evidence>
<feature type="domain" description="Phosphotransferase system enzyme I N-terminal" evidence="21">
    <location>
        <begin position="9"/>
        <end position="135"/>
    </location>
</feature>
<evidence type="ECO:0000256" key="10">
    <source>
        <dbReference type="ARBA" id="ARBA00022597"/>
    </source>
</evidence>
<dbReference type="InterPro" id="IPR008731">
    <property type="entry name" value="PTS_EIN"/>
</dbReference>
<evidence type="ECO:0000256" key="4">
    <source>
        <dbReference type="ARBA" id="ARBA00004496"/>
    </source>
</evidence>
<dbReference type="InterPro" id="IPR040442">
    <property type="entry name" value="Pyrv_kinase-like_dom_sf"/>
</dbReference>
<evidence type="ECO:0000256" key="7">
    <source>
        <dbReference type="ARBA" id="ARBA00016544"/>
    </source>
</evidence>
<protein>
    <recommendedName>
        <fullName evidence="7 17">Phosphoenolpyruvate-protein phosphotransferase</fullName>
        <ecNumber evidence="6 17">2.7.3.9</ecNumber>
    </recommendedName>
    <alternativeName>
        <fullName evidence="16 17">Phosphotransferase system, enzyme I</fullName>
    </alternativeName>
</protein>
<evidence type="ECO:0000256" key="17">
    <source>
        <dbReference type="PIRNR" id="PIRNR000732"/>
    </source>
</evidence>
<dbReference type="Pfam" id="PF02896">
    <property type="entry name" value="PEP-utilizers_C"/>
    <property type="match status" value="1"/>
</dbReference>
<dbReference type="InterPro" id="IPR018274">
    <property type="entry name" value="PEP_util_AS"/>
</dbReference>
<keyword evidence="11 17" id="KW-0808">Transferase</keyword>
<dbReference type="EC" id="2.7.3.9" evidence="6 17"/>
<dbReference type="NCBIfam" id="TIGR01417">
    <property type="entry name" value="PTS_I_fam"/>
    <property type="match status" value="1"/>
</dbReference>
<dbReference type="PROSITE" id="PS00370">
    <property type="entry name" value="PEP_ENZYMES_PHOS_SITE"/>
    <property type="match status" value="1"/>
</dbReference>
<comment type="caution">
    <text evidence="22">The sequence shown here is derived from an EMBL/GenBank/DDBJ whole genome shotgun (WGS) entry which is preliminary data.</text>
</comment>
<evidence type="ECO:0000259" key="21">
    <source>
        <dbReference type="Pfam" id="PF05524"/>
    </source>
</evidence>
<evidence type="ECO:0000256" key="14">
    <source>
        <dbReference type="ARBA" id="ARBA00022777"/>
    </source>
</evidence>
<dbReference type="PROSITE" id="PS00742">
    <property type="entry name" value="PEP_ENZYMES_2"/>
    <property type="match status" value="1"/>
</dbReference>
<comment type="similarity">
    <text evidence="5 17">Belongs to the PEP-utilizing enzyme family.</text>
</comment>
<keyword evidence="12 17" id="KW-0598">Phosphotransferase system</keyword>
<evidence type="ECO:0000256" key="5">
    <source>
        <dbReference type="ARBA" id="ARBA00007837"/>
    </source>
</evidence>
<feature type="coiled-coil region" evidence="18">
    <location>
        <begin position="38"/>
        <end position="69"/>
    </location>
</feature>
<evidence type="ECO:0000256" key="11">
    <source>
        <dbReference type="ARBA" id="ARBA00022679"/>
    </source>
</evidence>
<name>A0ABV6DPK3_9BACL</name>
<evidence type="ECO:0000256" key="12">
    <source>
        <dbReference type="ARBA" id="ARBA00022683"/>
    </source>
</evidence>
<organism evidence="22 23">
    <name type="scientific">Paenibacillus chartarius</name>
    <dbReference type="NCBI Taxonomy" id="747481"/>
    <lineage>
        <taxon>Bacteria</taxon>
        <taxon>Bacillati</taxon>
        <taxon>Bacillota</taxon>
        <taxon>Bacilli</taxon>
        <taxon>Bacillales</taxon>
        <taxon>Paenibacillaceae</taxon>
        <taxon>Paenibacillus</taxon>
    </lineage>
</organism>
<sequence length="581" mass="64260">MMMKERTVKGIAASTGIQFGTAYHYGLHEEERVVDKDAVVAEEQIEAELERLADAKAQVHQRLQDILDRNASRFDEKQQGIIAGHQGILKDPAFTGDMEKTIRKQHLRAEAAALRVTEKFVKLFESMDKEYMRERAQDIRDIGGRLLDALQGKERQDLSAMPEGTILIAHDITPSDAMEINPQNVVAFVTRIGGKTSHTAILARSMGIPAIVGMGEAIDGIPNGASIIVDGETGICVIDPAESTAETYRAKRVQTLEEKSKLEKFRHLPAATADGVRFELVANIGSVHDSELAAEGGAEGVGLFRTEFMYMNASRMPSEEQQFEVYRDIAAKWGERPVIIRTLDIGGDKALPYLALPEEENPFLGYRAIRIGLNQPDVLKTQLRAILRASAYGTLKIMFPMISSMEEWRQAKSYVQEAALELEAEGVKVDRSLQVGIMAEIPSVIQMADLFAKEVDFFSIGTNDLVQYTLAVDRMNEKVAYLYDYFHPAVLRAIHTLIQAAHAEGKWVGMCGGMAGDPLAAPLLVGLGLDEWSMETAALNRVKSVIAKLNREECEQLARQLLNEATAQDIRSKVELFVSGK</sequence>
<dbReference type="InterPro" id="IPR036618">
    <property type="entry name" value="PtsI_HPr-bd_sf"/>
</dbReference>
<evidence type="ECO:0000256" key="18">
    <source>
        <dbReference type="SAM" id="Coils"/>
    </source>
</evidence>
<keyword evidence="10 17" id="KW-0762">Sugar transport</keyword>
<comment type="subcellular location">
    <subcellularLocation>
        <location evidence="4 17">Cytoplasm</location>
    </subcellularLocation>
</comment>
<keyword evidence="15 17" id="KW-0460">Magnesium</keyword>
<evidence type="ECO:0000256" key="16">
    <source>
        <dbReference type="ARBA" id="ARBA00033235"/>
    </source>
</evidence>
<dbReference type="Pfam" id="PF05524">
    <property type="entry name" value="PEP-utilisers_N"/>
    <property type="match status" value="1"/>
</dbReference>
<keyword evidence="18" id="KW-0175">Coiled coil</keyword>
<dbReference type="EMBL" id="JBHLWN010000076">
    <property type="protein sequence ID" value="MFC0214562.1"/>
    <property type="molecule type" value="Genomic_DNA"/>
</dbReference>
<dbReference type="InterPro" id="IPR000121">
    <property type="entry name" value="PEP_util_C"/>
</dbReference>
<evidence type="ECO:0000256" key="3">
    <source>
        <dbReference type="ARBA" id="ARBA00002728"/>
    </source>
</evidence>
<dbReference type="InterPro" id="IPR024692">
    <property type="entry name" value="PTS_EI"/>
</dbReference>
<dbReference type="SUPFAM" id="SSF51621">
    <property type="entry name" value="Phosphoenolpyruvate/pyruvate domain"/>
    <property type="match status" value="1"/>
</dbReference>
<comment type="cofactor">
    <cofactor evidence="2 17">
        <name>Mg(2+)</name>
        <dbReference type="ChEBI" id="CHEBI:18420"/>
    </cofactor>
</comment>
<accession>A0ABV6DPK3</accession>
<evidence type="ECO:0000256" key="6">
    <source>
        <dbReference type="ARBA" id="ARBA00012232"/>
    </source>
</evidence>
<gene>
    <name evidence="22" type="primary">ptsP</name>
    <name evidence="22" type="ORF">ACFFK0_19205</name>
</gene>